<keyword evidence="2" id="KW-0808">Transferase</keyword>
<gene>
    <name evidence="2" type="ORF">M787_000875</name>
</gene>
<protein>
    <submittedName>
        <fullName evidence="2">Glycerol-3-phosphate acyltransferase</fullName>
    </submittedName>
</protein>
<evidence type="ECO:0000313" key="2">
    <source>
        <dbReference type="EMBL" id="ANG65881.1"/>
    </source>
</evidence>
<dbReference type="eggNOG" id="COG0204">
    <property type="taxonomic scope" value="Bacteria"/>
</dbReference>
<dbReference type="Gene3D" id="3.40.1130.10">
    <property type="entry name" value="Glycerol-3-phosphate (1)-acyltransferase"/>
    <property type="match status" value="1"/>
</dbReference>
<proteinExistence type="predicted"/>
<organism evidence="2 3">
    <name type="scientific">Chlamydia gallinacea 08-1274/3</name>
    <dbReference type="NCBI Taxonomy" id="1143323"/>
    <lineage>
        <taxon>Bacteria</taxon>
        <taxon>Pseudomonadati</taxon>
        <taxon>Chlamydiota</taxon>
        <taxon>Chlamydiia</taxon>
        <taxon>Chlamydiales</taxon>
        <taxon>Chlamydiaceae</taxon>
        <taxon>Chlamydia/Chlamydophila group</taxon>
        <taxon>Chlamydia</taxon>
    </lineage>
</organism>
<name>A0A173DY95_9CHLA</name>
<dbReference type="KEGG" id="cgz:M787_000875"/>
<reference evidence="2 3" key="1">
    <citation type="journal article" date="2014" name="Syst. Appl. Microbiol.">
        <title>Evidence for the existence of two new members of the family Chlamydiaceae and proposal of Chlamydia avium sp. nov. and Chlamydia gallinacea sp. nov.</title>
        <authorList>
            <person name="Sachse K."/>
            <person name="Laroucau K."/>
            <person name="Riege K."/>
            <person name="Wehner S."/>
            <person name="Dilcher M."/>
            <person name="Creasy H.H."/>
            <person name="Weidmann M."/>
            <person name="Myers G."/>
            <person name="Vorimore F."/>
            <person name="Vicari N."/>
            <person name="Magnino S."/>
            <person name="Liebler-Tenorio E."/>
            <person name="Ruettger A."/>
            <person name="Bavoil P.M."/>
            <person name="Hufert F.T."/>
            <person name="Rossello-Mora R."/>
            <person name="Marz M."/>
        </authorList>
    </citation>
    <scope>NUCLEOTIDE SEQUENCE [LARGE SCALE GENOMIC DNA]</scope>
    <source>
        <strain evidence="2 3">08-1274/3</strain>
    </source>
</reference>
<dbReference type="AlphaFoldDB" id="A0A173DY95"/>
<sequence length="333" mass="38882">MHFSTYLTQAFGNQSLPEPLYQKFQIYHQNYVEAATKKCSLEKAEALCLQWLKIVIEDLKNPFIFPPYHKKIRHPIDLFTFGKEFFSVLIDDENSRVENLQQLDHIEKAILRKDNVILLANHQTECDPQLMYYALGKTHPELLENMIFVAGDRVTSDPLARPFSMGCDLLCIYSKRHIHTPPEQKEEKLHHNQKSMKILKSLLHEGGKFIYVAPAGGRDRKTTKDLLYPAEFQPESVEMFRILTKASERPVHFYPLALKTYDILPPPPTIENTIGEYRAIFYAPIRFKFGEEIFLDELCSEEELKNYDKHSQRVLRSNKAFAILSQLYEELQT</sequence>
<dbReference type="Proteomes" id="UP000019147">
    <property type="component" value="Chromosome"/>
</dbReference>
<evidence type="ECO:0000313" key="3">
    <source>
        <dbReference type="Proteomes" id="UP000019147"/>
    </source>
</evidence>
<dbReference type="PANTHER" id="PTHR35695">
    <property type="entry name" value="GLYCEROL-3-PHOSPHATE ACYLTRANSFERASE, CHLOROPLASTIC"/>
    <property type="match status" value="1"/>
</dbReference>
<evidence type="ECO:0000259" key="1">
    <source>
        <dbReference type="Pfam" id="PF01553"/>
    </source>
</evidence>
<dbReference type="PIRSF" id="PIRSF000431">
    <property type="entry name" value="Glycerol-3-P_O-acyltransfrase"/>
    <property type="match status" value="1"/>
</dbReference>
<dbReference type="GeneID" id="81477856"/>
<dbReference type="PANTHER" id="PTHR35695:SF1">
    <property type="entry name" value="GLYCEROL-3-PHOSPHATE ACYLTRANSFERASE, CHLOROPLASTIC"/>
    <property type="match status" value="1"/>
</dbReference>
<dbReference type="Pfam" id="PF01553">
    <property type="entry name" value="Acyltransferase"/>
    <property type="match status" value="1"/>
</dbReference>
<dbReference type="InterPro" id="IPR016222">
    <property type="entry name" value="G3P_O-acylTrfase_chlp"/>
</dbReference>
<dbReference type="GO" id="GO:0006655">
    <property type="term" value="P:phosphatidylglycerol biosynthetic process"/>
    <property type="evidence" value="ECO:0007669"/>
    <property type="project" value="TreeGrafter"/>
</dbReference>
<dbReference type="EMBL" id="CP015840">
    <property type="protein sequence ID" value="ANG65881.1"/>
    <property type="molecule type" value="Genomic_DNA"/>
</dbReference>
<dbReference type="OrthoDB" id="20345at2"/>
<dbReference type="GO" id="GO:0004366">
    <property type="term" value="F:glycerol-3-phosphate O-acyltransferase activity"/>
    <property type="evidence" value="ECO:0007669"/>
    <property type="project" value="InterPro"/>
</dbReference>
<dbReference type="SUPFAM" id="SSF69593">
    <property type="entry name" value="Glycerol-3-phosphate (1)-acyltransferase"/>
    <property type="match status" value="1"/>
</dbReference>
<keyword evidence="2" id="KW-0012">Acyltransferase</keyword>
<dbReference type="RefSeq" id="WP_021828584.1">
    <property type="nucleotide sequence ID" value="NZ_CP015840.1"/>
</dbReference>
<dbReference type="STRING" id="1143323.M787_000875"/>
<feature type="domain" description="Phospholipid/glycerol acyltransferase" evidence="1">
    <location>
        <begin position="105"/>
        <end position="258"/>
    </location>
</feature>
<accession>A0A173DY95</accession>
<dbReference type="InterPro" id="IPR002123">
    <property type="entry name" value="Plipid/glycerol_acylTrfase"/>
</dbReference>